<evidence type="ECO:0000313" key="2">
    <source>
        <dbReference type="EMBL" id="DAE03966.1"/>
    </source>
</evidence>
<feature type="region of interest" description="Disordered" evidence="1">
    <location>
        <begin position="590"/>
        <end position="630"/>
    </location>
</feature>
<feature type="region of interest" description="Disordered" evidence="1">
    <location>
        <begin position="1"/>
        <end position="43"/>
    </location>
</feature>
<protein>
    <submittedName>
        <fullName evidence="2">Uncharacterized protein</fullName>
    </submittedName>
</protein>
<accession>A0A8S5PA69</accession>
<proteinExistence type="predicted"/>
<feature type="compositionally biased region" description="Basic and acidic residues" evidence="1">
    <location>
        <begin position="1"/>
        <end position="11"/>
    </location>
</feature>
<feature type="compositionally biased region" description="Polar residues" evidence="1">
    <location>
        <begin position="29"/>
        <end position="39"/>
    </location>
</feature>
<reference evidence="2" key="1">
    <citation type="journal article" date="2021" name="Proc. Natl. Acad. Sci. U.S.A.">
        <title>A Catalog of Tens of Thousands of Viruses from Human Metagenomes Reveals Hidden Associations with Chronic Diseases.</title>
        <authorList>
            <person name="Tisza M.J."/>
            <person name="Buck C.B."/>
        </authorList>
    </citation>
    <scope>NUCLEOTIDE SEQUENCE</scope>
    <source>
        <strain evidence="2">Ctuka10</strain>
    </source>
</reference>
<evidence type="ECO:0000256" key="1">
    <source>
        <dbReference type="SAM" id="MobiDB-lite"/>
    </source>
</evidence>
<sequence length="630" mass="67823">MAGPENWKDAPEGGSGGQYVTAPGFAALGQSSPTNSRTAPGSKIVWSPKGWRWEEAGDDYSKTISKLTAATMESAVRRIRTSMGEVSYIRGTSETVPPFSGQSVGDTCRVQDAQTLDIVAEWRWDGATWERMKVTSEQISNLDVGKLTAGSASIAEVTARKIASDVGRFLEITTDQLTVTGNASFVNATAHHVWTEIITAGQGEFEQIKAGMLAANSVSASNIQGGAIDGQVITGATLQSERAANRGIKISSGGIQVYAQDGWKAMDINAQSGEIQINGRLGRRDTWSEVWFNNIVARENGLDEYNGARYGCGLSFNSLHDNWWEGTISISKASTGEPSMRLQSPYPKRLGASSPHLTIGTAAIVMYTPGGGGGRDGSSFSFNNLGLNLQAAEVYWWMNDRGFSFGTKRDNQARLYVGRGELHIRPMGENYPRFWADGNTTTMQFGPTNQVWISNTGVHITGTKNFSMRVPRLSAKRGGLWLMHASTESPYDGIEYWESLTLDSGGRARWALPDYVPLIASAKAPWVVFASDGARAVLDRSNPEEWHVDVAGAPGTTVAVLVKGARMIDHEVAEDGEPIMRDYARESVWHLPPPSPVGGSSQGGEGSLPDDMSMGGGLYGPATKPEGYST</sequence>
<organism evidence="2">
    <name type="scientific">Siphoviridae sp. ctuka10</name>
    <dbReference type="NCBI Taxonomy" id="2825716"/>
    <lineage>
        <taxon>Viruses</taxon>
        <taxon>Duplodnaviria</taxon>
        <taxon>Heunggongvirae</taxon>
        <taxon>Uroviricota</taxon>
        <taxon>Caudoviricetes</taxon>
    </lineage>
</organism>
<name>A0A8S5PA69_9CAUD</name>
<dbReference type="EMBL" id="BK015380">
    <property type="protein sequence ID" value="DAE03966.1"/>
    <property type="molecule type" value="Genomic_DNA"/>
</dbReference>